<keyword evidence="3" id="KW-0472">Membrane</keyword>
<dbReference type="PANTHER" id="PTHR30332">
    <property type="entry name" value="PROBABLE GENERAL SECRETION PATHWAY PROTEIN D"/>
    <property type="match status" value="1"/>
</dbReference>
<dbReference type="AlphaFoldDB" id="A0A1Z4JM26"/>
<dbReference type="GO" id="GO:0009279">
    <property type="term" value="C:cell outer membrane"/>
    <property type="evidence" value="ECO:0007669"/>
    <property type="project" value="UniProtKB-SubCell"/>
</dbReference>
<proteinExistence type="inferred from homology"/>
<sequence>MKELRAISLATAATVALFSGQAASANPTQVTNVRINPNGAGFDVILETQGGKAPQVFNVNQGNTWNAYVFNAQISQPFRQANPAPGIAQVSVVPSGANGVQVTVVGTTTAPIGQIASRNAQGVILNVSGAGGGSAPDAPASVPANAPTAAVPLNVPLAPMAQAAPSTSLPGTAIAQARPTSTTPVTPFVPSAQVPSQAQPTVPVAPTPPLMRRAVAPPVGDQAVSQIDASPTTIDLGTNERIPRLVLRDAPVREVLSLLARAANLNLAYSESGAGAAAGAAGAGQAARPNGPTISLDIQNEAVQDVFNYVLRVACIPVANAGPAAGANGGGACAALDVNRVGRTIFVGPRLPDDARNIITRTIRLNQVSVADASAFLTTQGAETQRPFEQVQIQTIGEGAAARTIETRTPTILSLRATEGSAPLVLRGLAVSSNDRLNSITLTGSPRKVEVATRLLGQLDARKRQVALNVKIVDVNLLKTEDFNTSFSFGIGNNFFNVDRGAAVFNFGSTRPATNAEAAGSLTGRPTIDNPYSGANIFYDLNGQPVTIANTAPGTRIINGDQVTENPPPLSIRDGNWYSQRAGISSDPFQAGITEATTATPTVITRTPGTNGSPPTVTVTPGAFGTVTGALPSLFQFPTQFLARLQSQVTSGNAKILASPTVVVQDGERSTVRLTQEVFSGFRRNSQVNGTQSTETNEPIIREAGLILNLIVDRIDDNGFVTLRVNPVISAPSNAVNSPQGPITLISGRSVESGAIRVRDGQTLILSGIIQETDRASVTKVPILGDLPLLGALFRSTNRNNTRQEVVVMVTPQVIDDGDQASFGYGYVPGREVRQFLQQQESR</sequence>
<dbReference type="InterPro" id="IPR050810">
    <property type="entry name" value="Bact_Secretion_Sys_Channel"/>
</dbReference>
<gene>
    <name evidence="10" type="ORF">NIES2135_46630</name>
</gene>
<protein>
    <submittedName>
        <fullName evidence="10">Type II and III secretion system protein</fullName>
    </submittedName>
</protein>
<organism evidence="10 11">
    <name type="scientific">Leptolyngbya boryana NIES-2135</name>
    <dbReference type="NCBI Taxonomy" id="1973484"/>
    <lineage>
        <taxon>Bacteria</taxon>
        <taxon>Bacillati</taxon>
        <taxon>Cyanobacteriota</taxon>
        <taxon>Cyanophyceae</taxon>
        <taxon>Leptolyngbyales</taxon>
        <taxon>Leptolyngbyaceae</taxon>
        <taxon>Leptolyngbya group</taxon>
        <taxon>Leptolyngbya</taxon>
    </lineage>
</organism>
<dbReference type="InterPro" id="IPR021731">
    <property type="entry name" value="AMIN_dom"/>
</dbReference>
<evidence type="ECO:0000256" key="1">
    <source>
        <dbReference type="ARBA" id="ARBA00004370"/>
    </source>
</evidence>
<dbReference type="GO" id="GO:0009306">
    <property type="term" value="P:protein secretion"/>
    <property type="evidence" value="ECO:0007669"/>
    <property type="project" value="InterPro"/>
</dbReference>
<evidence type="ECO:0000256" key="3">
    <source>
        <dbReference type="ARBA" id="ARBA00023136"/>
    </source>
</evidence>
<feature type="domain" description="NolW-like" evidence="8">
    <location>
        <begin position="360"/>
        <end position="465"/>
    </location>
</feature>
<evidence type="ECO:0000259" key="8">
    <source>
        <dbReference type="Pfam" id="PF03958"/>
    </source>
</evidence>
<keyword evidence="5" id="KW-0813">Transport</keyword>
<evidence type="ECO:0000313" key="11">
    <source>
        <dbReference type="Proteomes" id="UP000217895"/>
    </source>
</evidence>
<dbReference type="InterPro" id="IPR004846">
    <property type="entry name" value="T2SS/T3SS_dom"/>
</dbReference>
<dbReference type="Proteomes" id="UP000217895">
    <property type="component" value="Chromosome"/>
</dbReference>
<evidence type="ECO:0000256" key="6">
    <source>
        <dbReference type="SAM" id="SignalP"/>
    </source>
</evidence>
<dbReference type="GO" id="GO:0015627">
    <property type="term" value="C:type II protein secretion system complex"/>
    <property type="evidence" value="ECO:0007669"/>
    <property type="project" value="TreeGrafter"/>
</dbReference>
<feature type="chain" id="PRO_5011120220" evidence="6">
    <location>
        <begin position="25"/>
        <end position="843"/>
    </location>
</feature>
<dbReference type="Pfam" id="PF03958">
    <property type="entry name" value="Secretin_N"/>
    <property type="match status" value="1"/>
</dbReference>
<comment type="similarity">
    <text evidence="4">Belongs to the bacterial secretin family.</text>
</comment>
<evidence type="ECO:0000256" key="5">
    <source>
        <dbReference type="RuleBase" id="RU004004"/>
    </source>
</evidence>
<dbReference type="Pfam" id="PF11741">
    <property type="entry name" value="AMIN"/>
    <property type="match status" value="1"/>
</dbReference>
<dbReference type="Pfam" id="PF00263">
    <property type="entry name" value="Secretin"/>
    <property type="match status" value="1"/>
</dbReference>
<feature type="signal peptide" evidence="6">
    <location>
        <begin position="1"/>
        <end position="24"/>
    </location>
</feature>
<feature type="domain" description="AMIN" evidence="9">
    <location>
        <begin position="32"/>
        <end position="108"/>
    </location>
</feature>
<evidence type="ECO:0000313" key="10">
    <source>
        <dbReference type="EMBL" id="BAY57792.1"/>
    </source>
</evidence>
<evidence type="ECO:0000256" key="2">
    <source>
        <dbReference type="ARBA" id="ARBA00022729"/>
    </source>
</evidence>
<dbReference type="Gene3D" id="3.30.1370.120">
    <property type="match status" value="1"/>
</dbReference>
<name>A0A1Z4JM26_LEPBY</name>
<dbReference type="PRINTS" id="PR00811">
    <property type="entry name" value="BCTERIALGSPD"/>
</dbReference>
<dbReference type="InterPro" id="IPR038591">
    <property type="entry name" value="NolW-like_sf"/>
</dbReference>
<accession>A0A1Z4JM26</accession>
<reference evidence="10 11" key="1">
    <citation type="submission" date="2017-06" db="EMBL/GenBank/DDBJ databases">
        <title>Genome sequencing of cyanobaciteial culture collection at National Institute for Environmental Studies (NIES).</title>
        <authorList>
            <person name="Hirose Y."/>
            <person name="Shimura Y."/>
            <person name="Fujisawa T."/>
            <person name="Nakamura Y."/>
            <person name="Kawachi M."/>
        </authorList>
    </citation>
    <scope>NUCLEOTIDE SEQUENCE [LARGE SCALE GENOMIC DNA]</scope>
    <source>
        <strain evidence="10 11">NIES-2135</strain>
    </source>
</reference>
<keyword evidence="2 6" id="KW-0732">Signal</keyword>
<feature type="domain" description="Type II/III secretion system secretin-like" evidence="7">
    <location>
        <begin position="650"/>
        <end position="816"/>
    </location>
</feature>
<dbReference type="EMBL" id="AP018203">
    <property type="protein sequence ID" value="BAY57792.1"/>
    <property type="molecule type" value="Genomic_DNA"/>
</dbReference>
<evidence type="ECO:0000256" key="4">
    <source>
        <dbReference type="RuleBase" id="RU004003"/>
    </source>
</evidence>
<dbReference type="InterPro" id="IPR001775">
    <property type="entry name" value="GspD/PilQ"/>
</dbReference>
<evidence type="ECO:0000259" key="9">
    <source>
        <dbReference type="Pfam" id="PF11741"/>
    </source>
</evidence>
<evidence type="ECO:0000259" key="7">
    <source>
        <dbReference type="Pfam" id="PF00263"/>
    </source>
</evidence>
<keyword evidence="11" id="KW-1185">Reference proteome</keyword>
<dbReference type="PANTHER" id="PTHR30332:SF17">
    <property type="entry name" value="TYPE IV PILIATION SYSTEM PROTEIN DR_0774-RELATED"/>
    <property type="match status" value="1"/>
</dbReference>
<comment type="subcellular location">
    <subcellularLocation>
        <location evidence="5">Cell outer membrane</location>
    </subcellularLocation>
    <subcellularLocation>
        <location evidence="1">Membrane</location>
    </subcellularLocation>
</comment>
<dbReference type="InterPro" id="IPR005644">
    <property type="entry name" value="NolW-like"/>
</dbReference>